<accession>A0A9N9CFF2</accession>
<sequence length="388" mass="45812">MDTLKGPKELNEPYFTLEFNLEPSDLVQASKRLLSCLSPKLKQSFHLVVFFKEKAYFWLCLDTSLWFDIYLRTMPDFAEAVRIAREYVTTTRLNVSSKDEAPFIIDYKGTEKGKAFDLYPYFPNCKFTKEECSRRDHPNIVCKADMVIRNGRKVKCNFYFATKLVVNKLSDDEYVVLLFRELLLIPRPNDDKSVNYRHYNTEALVQEEGFWKDLLTINYKAWETGQLQNKYIQECYVHVYLYFILKAWNEVKEKVKKKVKEKVEEKVKEKVKKKGKEKVEEKIEENADILLKFDARDHPRPNYLLQDYDELKEKRLRPAEHLLMLDAMTNLTLKIDENNKNFIEKIDENNKNLIETMNKNTILLVEAIKGIRISGESKESSNSDITGK</sequence>
<reference evidence="1" key="1">
    <citation type="submission" date="2021-06" db="EMBL/GenBank/DDBJ databases">
        <authorList>
            <person name="Kallberg Y."/>
            <person name="Tangrot J."/>
            <person name="Rosling A."/>
        </authorList>
    </citation>
    <scope>NUCLEOTIDE SEQUENCE</scope>
    <source>
        <strain evidence="1">UK204</strain>
    </source>
</reference>
<dbReference type="Proteomes" id="UP000789570">
    <property type="component" value="Unassembled WGS sequence"/>
</dbReference>
<dbReference type="AlphaFoldDB" id="A0A9N9CFF2"/>
<dbReference type="OrthoDB" id="2427374at2759"/>
<evidence type="ECO:0000313" key="2">
    <source>
        <dbReference type="Proteomes" id="UP000789570"/>
    </source>
</evidence>
<gene>
    <name evidence="1" type="ORF">FCALED_LOCUS8466</name>
</gene>
<comment type="caution">
    <text evidence="1">The sequence shown here is derived from an EMBL/GenBank/DDBJ whole genome shotgun (WGS) entry which is preliminary data.</text>
</comment>
<keyword evidence="2" id="KW-1185">Reference proteome</keyword>
<evidence type="ECO:0000313" key="1">
    <source>
        <dbReference type="EMBL" id="CAG8598457.1"/>
    </source>
</evidence>
<name>A0A9N9CFF2_9GLOM</name>
<proteinExistence type="predicted"/>
<protein>
    <submittedName>
        <fullName evidence="1">14056_t:CDS:1</fullName>
    </submittedName>
</protein>
<dbReference type="EMBL" id="CAJVPQ010002475">
    <property type="protein sequence ID" value="CAG8598457.1"/>
    <property type="molecule type" value="Genomic_DNA"/>
</dbReference>
<organism evidence="1 2">
    <name type="scientific">Funneliformis caledonium</name>
    <dbReference type="NCBI Taxonomy" id="1117310"/>
    <lineage>
        <taxon>Eukaryota</taxon>
        <taxon>Fungi</taxon>
        <taxon>Fungi incertae sedis</taxon>
        <taxon>Mucoromycota</taxon>
        <taxon>Glomeromycotina</taxon>
        <taxon>Glomeromycetes</taxon>
        <taxon>Glomerales</taxon>
        <taxon>Glomeraceae</taxon>
        <taxon>Funneliformis</taxon>
    </lineage>
</organism>